<evidence type="ECO:0000313" key="1">
    <source>
        <dbReference type="EMBL" id="KIT17479.1"/>
    </source>
</evidence>
<dbReference type="AlphaFoldDB" id="A0A0D1EIM4"/>
<name>A0A0D1EIM4_9RHOB</name>
<dbReference type="Pfam" id="PF08811">
    <property type="entry name" value="DUF1800"/>
    <property type="match status" value="1"/>
</dbReference>
<dbReference type="STRING" id="935700.jaqu_06670"/>
<dbReference type="InterPro" id="IPR014917">
    <property type="entry name" value="DUF1800"/>
</dbReference>
<sequence length="445" mass="48621">MHSALAAIRFGTGLSPRIPAPDGPGDVIAQLEGPDRALEAFPALAWSEAAAEARDWSRLRRARRDGPAEREAYTQHNRHIAERNANEVGDIIARGAVTDQPFRERLAWFWADHFTVTPGRGYLRASVPSYQAELRPHLSGRFADLLEAAVTHPAMVIYLDQSRSVGPNSQKARNRYGGLNENLAREVLELHTLGVGAGYKQADVTELAELLTGLTVNRDGSPAFNPKAAEPGPETVLGRTYGGDPAAPDDLRAVLRDLARHPDTAWHLSGKLARHFVSDRPDRGLVDAMAAKWLATDGDLRAVYSAMLDHPAAWSERLEKVRRPVEYLTAAFRALDVPVPRGRRLTNAILRGPLNLMGQSLPGAPAPDGWPEEAEAWITPQALAARIEWSMRAPVRMQSQPQPRDVLQTALGPLASGRTRFAVEAAETAEAAIGLVLASPEFQRR</sequence>
<proteinExistence type="predicted"/>
<evidence type="ECO:0008006" key="3">
    <source>
        <dbReference type="Google" id="ProtNLM"/>
    </source>
</evidence>
<evidence type="ECO:0000313" key="2">
    <source>
        <dbReference type="Proteomes" id="UP000032232"/>
    </source>
</evidence>
<accession>A0A0D1EIM4</accession>
<dbReference type="EMBL" id="JYFE01000017">
    <property type="protein sequence ID" value="KIT17479.1"/>
    <property type="molecule type" value="Genomic_DNA"/>
</dbReference>
<dbReference type="PATRIC" id="fig|935700.4.peg.704"/>
<gene>
    <name evidence="1" type="ORF">jaqu_06670</name>
</gene>
<protein>
    <recommendedName>
        <fullName evidence="3">DUF1800 domain-containing protein</fullName>
    </recommendedName>
</protein>
<keyword evidence="2" id="KW-1185">Reference proteome</keyword>
<comment type="caution">
    <text evidence="1">The sequence shown here is derived from an EMBL/GenBank/DDBJ whole genome shotgun (WGS) entry which is preliminary data.</text>
</comment>
<dbReference type="Proteomes" id="UP000032232">
    <property type="component" value="Unassembled WGS sequence"/>
</dbReference>
<reference evidence="1 2" key="1">
    <citation type="submission" date="2015-02" db="EMBL/GenBank/DDBJ databases">
        <title>Genome Sequence of Jannaschia aquimarina DSM28248, a member of the Roseobacter clade.</title>
        <authorList>
            <person name="Voget S."/>
            <person name="Daniel R."/>
        </authorList>
    </citation>
    <scope>NUCLEOTIDE SEQUENCE [LARGE SCALE GENOMIC DNA]</scope>
    <source>
        <strain evidence="1 2">GSW-M26</strain>
    </source>
</reference>
<organism evidence="1 2">
    <name type="scientific">Jannaschia aquimarina</name>
    <dbReference type="NCBI Taxonomy" id="935700"/>
    <lineage>
        <taxon>Bacteria</taxon>
        <taxon>Pseudomonadati</taxon>
        <taxon>Pseudomonadota</taxon>
        <taxon>Alphaproteobacteria</taxon>
        <taxon>Rhodobacterales</taxon>
        <taxon>Roseobacteraceae</taxon>
        <taxon>Jannaschia</taxon>
    </lineage>
</organism>